<gene>
    <name evidence="2" type="ORF">BHE90_000127</name>
</gene>
<evidence type="ECO:0000313" key="3">
    <source>
        <dbReference type="Proteomes" id="UP000287124"/>
    </source>
</evidence>
<dbReference type="Proteomes" id="UP000287124">
    <property type="component" value="Unassembled WGS sequence"/>
</dbReference>
<evidence type="ECO:0000313" key="2">
    <source>
        <dbReference type="EMBL" id="RTE85415.1"/>
    </source>
</evidence>
<keyword evidence="3" id="KW-1185">Reference proteome</keyword>
<feature type="region of interest" description="Disordered" evidence="1">
    <location>
        <begin position="1"/>
        <end position="47"/>
    </location>
</feature>
<dbReference type="AlphaFoldDB" id="A0A430MBS2"/>
<dbReference type="EMBL" id="MIKF01000001">
    <property type="protein sequence ID" value="RTE85415.1"/>
    <property type="molecule type" value="Genomic_DNA"/>
</dbReference>
<proteinExistence type="predicted"/>
<protein>
    <submittedName>
        <fullName evidence="2">Uncharacterized protein</fullName>
    </submittedName>
</protein>
<reference evidence="2 3" key="1">
    <citation type="submission" date="2017-06" db="EMBL/GenBank/DDBJ databases">
        <title>Comparative genomic analysis of Ambrosia Fusariam Clade fungi.</title>
        <authorList>
            <person name="Stajich J.E."/>
            <person name="Carrillo J."/>
            <person name="Kijimoto T."/>
            <person name="Eskalen A."/>
            <person name="O'Donnell K."/>
            <person name="Kasson M."/>
        </authorList>
    </citation>
    <scope>NUCLEOTIDE SEQUENCE [LARGE SCALE GENOMIC DNA]</scope>
    <source>
        <strain evidence="2 3">UCR1854</strain>
    </source>
</reference>
<name>A0A430MBS2_9HYPO</name>
<comment type="caution">
    <text evidence="2">The sequence shown here is derived from an EMBL/GenBank/DDBJ whole genome shotgun (WGS) entry which is preliminary data.</text>
</comment>
<accession>A0A430MBS2</accession>
<evidence type="ECO:0000256" key="1">
    <source>
        <dbReference type="SAM" id="MobiDB-lite"/>
    </source>
</evidence>
<feature type="region of interest" description="Disordered" evidence="1">
    <location>
        <begin position="112"/>
        <end position="131"/>
    </location>
</feature>
<organism evidence="2 3">
    <name type="scientific">Fusarium euwallaceae</name>
    <dbReference type="NCBI Taxonomy" id="1147111"/>
    <lineage>
        <taxon>Eukaryota</taxon>
        <taxon>Fungi</taxon>
        <taxon>Dikarya</taxon>
        <taxon>Ascomycota</taxon>
        <taxon>Pezizomycotina</taxon>
        <taxon>Sordariomycetes</taxon>
        <taxon>Hypocreomycetidae</taxon>
        <taxon>Hypocreales</taxon>
        <taxon>Nectriaceae</taxon>
        <taxon>Fusarium</taxon>
        <taxon>Fusarium solani species complex</taxon>
    </lineage>
</organism>
<sequence>MEPKDAVAGQIAHLERTSNPQTLIEPIPTTGPATTVHHDPPPLVNHPKLIESGEKVVKVASDEESPEDGINEMIEATIDEPKANVEVPIKDVQLDNERRVVYTEPMSLDFQRARRSRRPHAFQVQIRWPQA</sequence>